<proteinExistence type="predicted"/>
<accession>A0AAD2H1P7</accession>
<name>A0AAD2H1P7_9AGAR</name>
<evidence type="ECO:0000256" key="1">
    <source>
        <dbReference type="SAM" id="Coils"/>
    </source>
</evidence>
<feature type="compositionally biased region" description="Acidic residues" evidence="2">
    <location>
        <begin position="132"/>
        <end position="162"/>
    </location>
</feature>
<feature type="region of interest" description="Disordered" evidence="2">
    <location>
        <begin position="118"/>
        <end position="182"/>
    </location>
</feature>
<sequence length="335" mass="35457">MLASTSTSTKKRKASEGVSIPNEKNAKKARVNLAGSRSSRRLAGLEIALRGEGDTEAGTEGGDDSLGGELNQDLWVDQDDEGQDLDEGEANGSISAGLTWSTAPAHVADFFDAHASGSMSARKHQQQADSAGTEDEDGRASEQEDDDDDDEEEEDELSDSDEILSLSLSIPTLPTTTPTPRPTALSVAEAKVTCMLSDAVVAVADSAQNHLALSQLSRSLLGADALRRELALLADKVHVVSGLAAEEKTRGDALQAELKTLQARNAELDARIAALDGSASEREAWLAGMQARVRGLEASADEEENAIKGLEAENVSLRAEYSRVQQVMSALRMSV</sequence>
<keyword evidence="4" id="KW-1185">Reference proteome</keyword>
<feature type="compositionally biased region" description="Low complexity" evidence="2">
    <location>
        <begin position="163"/>
        <end position="182"/>
    </location>
</feature>
<dbReference type="AlphaFoldDB" id="A0AAD2H1P7"/>
<organism evidence="3 4">
    <name type="scientific">Mycena citricolor</name>
    <dbReference type="NCBI Taxonomy" id="2018698"/>
    <lineage>
        <taxon>Eukaryota</taxon>
        <taxon>Fungi</taxon>
        <taxon>Dikarya</taxon>
        <taxon>Basidiomycota</taxon>
        <taxon>Agaricomycotina</taxon>
        <taxon>Agaricomycetes</taxon>
        <taxon>Agaricomycetidae</taxon>
        <taxon>Agaricales</taxon>
        <taxon>Marasmiineae</taxon>
        <taxon>Mycenaceae</taxon>
        <taxon>Mycena</taxon>
    </lineage>
</organism>
<feature type="compositionally biased region" description="Acidic residues" evidence="2">
    <location>
        <begin position="76"/>
        <end position="89"/>
    </location>
</feature>
<feature type="region of interest" description="Disordered" evidence="2">
    <location>
        <begin position="1"/>
        <end position="97"/>
    </location>
</feature>
<reference evidence="3" key="1">
    <citation type="submission" date="2023-11" db="EMBL/GenBank/DDBJ databases">
        <authorList>
            <person name="De Vega J J."/>
            <person name="De Vega J J."/>
        </authorList>
    </citation>
    <scope>NUCLEOTIDE SEQUENCE</scope>
</reference>
<gene>
    <name evidence="3" type="ORF">MYCIT1_LOCUS11410</name>
</gene>
<dbReference type="EMBL" id="CAVNYO010000138">
    <property type="protein sequence ID" value="CAK5268289.1"/>
    <property type="molecule type" value="Genomic_DNA"/>
</dbReference>
<comment type="caution">
    <text evidence="3">The sequence shown here is derived from an EMBL/GenBank/DDBJ whole genome shotgun (WGS) entry which is preliminary data.</text>
</comment>
<dbReference type="Gene3D" id="1.20.5.340">
    <property type="match status" value="1"/>
</dbReference>
<dbReference type="Proteomes" id="UP001295794">
    <property type="component" value="Unassembled WGS sequence"/>
</dbReference>
<keyword evidence="1" id="KW-0175">Coiled coil</keyword>
<protein>
    <submittedName>
        <fullName evidence="3">Uncharacterized protein</fullName>
    </submittedName>
</protein>
<evidence type="ECO:0000313" key="3">
    <source>
        <dbReference type="EMBL" id="CAK5268289.1"/>
    </source>
</evidence>
<feature type="coiled-coil region" evidence="1">
    <location>
        <begin position="244"/>
        <end position="327"/>
    </location>
</feature>
<evidence type="ECO:0000313" key="4">
    <source>
        <dbReference type="Proteomes" id="UP001295794"/>
    </source>
</evidence>
<evidence type="ECO:0000256" key="2">
    <source>
        <dbReference type="SAM" id="MobiDB-lite"/>
    </source>
</evidence>
<feature type="compositionally biased region" description="Acidic residues" evidence="2">
    <location>
        <begin position="54"/>
        <end position="63"/>
    </location>
</feature>